<proteinExistence type="predicted"/>
<comment type="caution">
    <text evidence="1">The sequence shown here is derived from an EMBL/GenBank/DDBJ whole genome shotgun (WGS) entry which is preliminary data.</text>
</comment>
<evidence type="ECO:0000313" key="1">
    <source>
        <dbReference type="EMBL" id="MFC6996872.1"/>
    </source>
</evidence>
<reference evidence="2" key="1">
    <citation type="journal article" date="2019" name="Int. J. Syst. Evol. Microbiol.">
        <title>The Global Catalogue of Microorganisms (GCM) 10K type strain sequencing project: providing services to taxonomists for standard genome sequencing and annotation.</title>
        <authorList>
            <consortium name="The Broad Institute Genomics Platform"/>
            <consortium name="The Broad Institute Genome Sequencing Center for Infectious Disease"/>
            <person name="Wu L."/>
            <person name="Ma J."/>
        </authorList>
    </citation>
    <scope>NUCLEOTIDE SEQUENCE [LARGE SCALE GENOMIC DNA]</scope>
    <source>
        <strain evidence="2">CGMCC 4.7393</strain>
    </source>
</reference>
<organism evidence="1 2">
    <name type="scientific">Rufibacter roseus</name>
    <dbReference type="NCBI Taxonomy" id="1567108"/>
    <lineage>
        <taxon>Bacteria</taxon>
        <taxon>Pseudomonadati</taxon>
        <taxon>Bacteroidota</taxon>
        <taxon>Cytophagia</taxon>
        <taxon>Cytophagales</taxon>
        <taxon>Hymenobacteraceae</taxon>
        <taxon>Rufibacter</taxon>
    </lineage>
</organism>
<accession>A0ABW2DG91</accession>
<sequence>MRGTYKSAGLLWVVWMTCFLVLPQNGVAQNKESVETISQDFIKFLATQNGRVNRVDKVVLPWKRSEIYLNDSLWSIVNLTDNNRVLARTGFYGAGPLLKYDHGFTAQEFNYIKTQLAKQEKQEWSQEDFQDSVIVLPDKGLGTASYYAYSMPLVFPNKKLVLVKRYYHSEKRGSRWSAVEVYRIVKPGQYKLANTYLRTDI</sequence>
<dbReference type="RefSeq" id="WP_153042228.1">
    <property type="nucleotide sequence ID" value="NZ_JBHSYQ010000003.1"/>
</dbReference>
<name>A0ABW2DG91_9BACT</name>
<dbReference type="Proteomes" id="UP001596405">
    <property type="component" value="Unassembled WGS sequence"/>
</dbReference>
<dbReference type="EMBL" id="JBHSYQ010000003">
    <property type="protein sequence ID" value="MFC6996872.1"/>
    <property type="molecule type" value="Genomic_DNA"/>
</dbReference>
<gene>
    <name evidence="1" type="ORF">ACFQHR_04510</name>
</gene>
<protein>
    <submittedName>
        <fullName evidence="1">Uncharacterized protein</fullName>
    </submittedName>
</protein>
<evidence type="ECO:0000313" key="2">
    <source>
        <dbReference type="Proteomes" id="UP001596405"/>
    </source>
</evidence>
<keyword evidence="2" id="KW-1185">Reference proteome</keyword>